<dbReference type="AlphaFoldDB" id="A0A285L9N4"/>
<evidence type="ECO:0000313" key="2">
    <source>
        <dbReference type="Proteomes" id="UP000219565"/>
    </source>
</evidence>
<organism evidence="1 2">
    <name type="scientific">Nocardia amikacinitolerans</name>
    <dbReference type="NCBI Taxonomy" id="756689"/>
    <lineage>
        <taxon>Bacteria</taxon>
        <taxon>Bacillati</taxon>
        <taxon>Actinomycetota</taxon>
        <taxon>Actinomycetes</taxon>
        <taxon>Mycobacteriales</taxon>
        <taxon>Nocardiaceae</taxon>
        <taxon>Nocardia</taxon>
    </lineage>
</organism>
<gene>
    <name evidence="1" type="ORF">SAMN04244553_3261</name>
</gene>
<evidence type="ECO:0000313" key="1">
    <source>
        <dbReference type="EMBL" id="SNY81658.1"/>
    </source>
</evidence>
<proteinExistence type="predicted"/>
<accession>A0A285L9N4</accession>
<sequence length="68" mass="7342">MSLAHPCPDNDLLGHGGDAGVVARFTDRALRRFAQTVEGLPETTMEEILAVVDLFRIAEGVHVGVRDV</sequence>
<protein>
    <submittedName>
        <fullName evidence="1">Uncharacterized protein</fullName>
    </submittedName>
</protein>
<name>A0A285L9N4_9NOCA</name>
<keyword evidence="2" id="KW-1185">Reference proteome</keyword>
<dbReference type="Proteomes" id="UP000219565">
    <property type="component" value="Unassembled WGS sequence"/>
</dbReference>
<dbReference type="RefSeq" id="WP_143861438.1">
    <property type="nucleotide sequence ID" value="NZ_JAMTCV010000015.1"/>
</dbReference>
<dbReference type="OrthoDB" id="4559289at2"/>
<reference evidence="1 2" key="1">
    <citation type="submission" date="2017-09" db="EMBL/GenBank/DDBJ databases">
        <authorList>
            <person name="Ehlers B."/>
            <person name="Leendertz F.H."/>
        </authorList>
    </citation>
    <scope>NUCLEOTIDE SEQUENCE [LARGE SCALE GENOMIC DNA]</scope>
    <source>
        <strain evidence="1 2">DSM 45537</strain>
    </source>
</reference>
<dbReference type="EMBL" id="OBEG01000003">
    <property type="protein sequence ID" value="SNY81658.1"/>
    <property type="molecule type" value="Genomic_DNA"/>
</dbReference>